<name>A0AAJ6YPQ0_9HYME</name>
<protein>
    <recommendedName>
        <fullName evidence="3">ER membrane protein complex subunit 10</fullName>
    </recommendedName>
</protein>
<dbReference type="CTD" id="284361"/>
<evidence type="ECO:0000313" key="10">
    <source>
        <dbReference type="Proteomes" id="UP000695007"/>
    </source>
</evidence>
<dbReference type="GeneID" id="105365466"/>
<evidence type="ECO:0000256" key="1">
    <source>
        <dbReference type="ARBA" id="ARBA00004115"/>
    </source>
</evidence>
<evidence type="ECO:0000256" key="6">
    <source>
        <dbReference type="ARBA" id="ARBA00022824"/>
    </source>
</evidence>
<evidence type="ECO:0000313" key="11">
    <source>
        <dbReference type="RefSeq" id="XP_011501939.1"/>
    </source>
</evidence>
<evidence type="ECO:0000256" key="2">
    <source>
        <dbReference type="ARBA" id="ARBA00007695"/>
    </source>
</evidence>
<evidence type="ECO:0000256" key="4">
    <source>
        <dbReference type="ARBA" id="ARBA00022692"/>
    </source>
</evidence>
<evidence type="ECO:0000256" key="9">
    <source>
        <dbReference type="SAM" id="SignalP"/>
    </source>
</evidence>
<keyword evidence="10" id="KW-1185">Reference proteome</keyword>
<dbReference type="RefSeq" id="XP_011501939.1">
    <property type="nucleotide sequence ID" value="XM_011503637.1"/>
</dbReference>
<sequence>MKMHTSFAKILLVLSLSSFISASELDFDGWLQIRLWHSFDDEPTPRYVERGKITISSIRSGAAVVSQPGLHNLNIDKLNILAKHGGKYRLKAIVQSSSGSEITFLTSILACNLLGSNLQDTLNIWLDSSAEPIAVNLVSQGPCSLKNPTAQSWTTDVQMKYPDGGPMPDTATYIQKLEREKQARESGENKDNRSFFAKYWMYVIPAVIFVVLSSATNPEAGNTVGSGGGGAQRQ</sequence>
<evidence type="ECO:0000256" key="3">
    <source>
        <dbReference type="ARBA" id="ARBA00020105"/>
    </source>
</evidence>
<dbReference type="Proteomes" id="UP000695007">
    <property type="component" value="Unplaced"/>
</dbReference>
<dbReference type="CDD" id="cd22209">
    <property type="entry name" value="EMC10"/>
    <property type="match status" value="1"/>
</dbReference>
<proteinExistence type="inferred from homology"/>
<gene>
    <name evidence="11" type="primary">LOC105365466</name>
</gene>
<dbReference type="KEGG" id="csol:105365466"/>
<dbReference type="PANTHER" id="PTHR21397:SF4">
    <property type="entry name" value="ER MEMBRANE PROTEIN COMPLEX SUBUNIT 10"/>
    <property type="match status" value="1"/>
</dbReference>
<dbReference type="Pfam" id="PF21203">
    <property type="entry name" value="ECM10"/>
    <property type="match status" value="1"/>
</dbReference>
<reference evidence="11" key="1">
    <citation type="submission" date="2025-08" db="UniProtKB">
        <authorList>
            <consortium name="RefSeq"/>
        </authorList>
    </citation>
    <scope>IDENTIFICATION</scope>
</reference>
<evidence type="ECO:0000256" key="8">
    <source>
        <dbReference type="ARBA" id="ARBA00023136"/>
    </source>
</evidence>
<dbReference type="AlphaFoldDB" id="A0AAJ6YPQ0"/>
<evidence type="ECO:0000256" key="7">
    <source>
        <dbReference type="ARBA" id="ARBA00022989"/>
    </source>
</evidence>
<keyword evidence="4" id="KW-0812">Transmembrane</keyword>
<keyword evidence="8" id="KW-0472">Membrane</keyword>
<accession>A0AAJ6YPQ0</accession>
<organism evidence="10 11">
    <name type="scientific">Ceratosolen solmsi marchali</name>
    <dbReference type="NCBI Taxonomy" id="326594"/>
    <lineage>
        <taxon>Eukaryota</taxon>
        <taxon>Metazoa</taxon>
        <taxon>Ecdysozoa</taxon>
        <taxon>Arthropoda</taxon>
        <taxon>Hexapoda</taxon>
        <taxon>Insecta</taxon>
        <taxon>Pterygota</taxon>
        <taxon>Neoptera</taxon>
        <taxon>Endopterygota</taxon>
        <taxon>Hymenoptera</taxon>
        <taxon>Apocrita</taxon>
        <taxon>Proctotrupomorpha</taxon>
        <taxon>Chalcidoidea</taxon>
        <taxon>Agaonidae</taxon>
        <taxon>Agaoninae</taxon>
        <taxon>Ceratosolen</taxon>
    </lineage>
</organism>
<evidence type="ECO:0000256" key="5">
    <source>
        <dbReference type="ARBA" id="ARBA00022729"/>
    </source>
</evidence>
<feature type="signal peptide" evidence="9">
    <location>
        <begin position="1"/>
        <end position="22"/>
    </location>
</feature>
<feature type="chain" id="PRO_5042461370" description="ER membrane protein complex subunit 10" evidence="9">
    <location>
        <begin position="23"/>
        <end position="234"/>
    </location>
</feature>
<keyword evidence="6" id="KW-0256">Endoplasmic reticulum</keyword>
<keyword evidence="7" id="KW-1133">Transmembrane helix</keyword>
<dbReference type="PANTHER" id="PTHR21397">
    <property type="entry name" value="CHROMATIN COMPLEXES SUBUNIT BAP18-RELATED"/>
    <property type="match status" value="1"/>
</dbReference>
<comment type="similarity">
    <text evidence="2">Belongs to the EMC10 family.</text>
</comment>
<dbReference type="GO" id="GO:0072546">
    <property type="term" value="C:EMC complex"/>
    <property type="evidence" value="ECO:0007669"/>
    <property type="project" value="TreeGrafter"/>
</dbReference>
<comment type="subcellular location">
    <subcellularLocation>
        <location evidence="1">Endoplasmic reticulum membrane</location>
        <topology evidence="1">Single-pass type I membrane protein</topology>
    </subcellularLocation>
</comment>
<keyword evidence="5 9" id="KW-0732">Signal</keyword>